<name>A0A495QKN6_9ACTN</name>
<reference evidence="3 4" key="1">
    <citation type="submission" date="2018-10" db="EMBL/GenBank/DDBJ databases">
        <title>Genomic Encyclopedia of Archaeal and Bacterial Type Strains, Phase II (KMG-II): from individual species to whole genera.</title>
        <authorList>
            <person name="Goeker M."/>
        </authorList>
    </citation>
    <scope>NUCLEOTIDE SEQUENCE [LARGE SCALE GENOMIC DNA]</scope>
    <source>
        <strain evidence="3 4">DSM 43383</strain>
    </source>
</reference>
<dbReference type="RefSeq" id="WP_121435661.1">
    <property type="nucleotide sequence ID" value="NZ_RBWU01000004.1"/>
</dbReference>
<evidence type="ECO:0000259" key="2">
    <source>
        <dbReference type="Pfam" id="PF02350"/>
    </source>
</evidence>
<sequence>MDEKWTIVAVVGTRPQIIKCAAMQEDLRGNASRVDRLVLLDTGQHYDPELAALPRTDLGVDVDVVPRSGGSGGDPTVEEVHDAVVTRSAASGGPRAVLVMGDTRSTLLGARAAVRAGLPLVYAEAGLGSRTPGHRESEIRRAVVKHADVLVCWSESAAAGLHVARPGAPVLVFDDPHLGFVRRQVAMAGPAAGVPTPGVRDAPAVLTLHKSWTLRPEVVTAVFEALAEQRQRAVLLLTPQLRRLLETMGPVPGHVEPRDGRTPRETWRLVAAAPFLVTDSGTMPREAAILGRRSVLVRAFSGNGDLIDRGIAVVAGTDSAGIAAAIARVRRAGPFDLPYRATGWHEILDRALDVLRETRPPNAEPASGRRSID</sequence>
<dbReference type="Proteomes" id="UP000274601">
    <property type="component" value="Unassembled WGS sequence"/>
</dbReference>
<gene>
    <name evidence="3" type="ORF">BZB76_3778</name>
</gene>
<dbReference type="GO" id="GO:0016853">
    <property type="term" value="F:isomerase activity"/>
    <property type="evidence" value="ECO:0007669"/>
    <property type="project" value="UniProtKB-KW"/>
</dbReference>
<dbReference type="AlphaFoldDB" id="A0A495QKN6"/>
<evidence type="ECO:0000256" key="1">
    <source>
        <dbReference type="RuleBase" id="RU003513"/>
    </source>
</evidence>
<protein>
    <submittedName>
        <fullName evidence="3">UDP-GlcNAc3NAcA epimerase</fullName>
    </submittedName>
</protein>
<comment type="similarity">
    <text evidence="1">Belongs to the UDP-N-acetylglucosamine 2-epimerase family.</text>
</comment>
<evidence type="ECO:0000313" key="3">
    <source>
        <dbReference type="EMBL" id="RKS73094.1"/>
    </source>
</evidence>
<dbReference type="Pfam" id="PF02350">
    <property type="entry name" value="Epimerase_2"/>
    <property type="match status" value="1"/>
</dbReference>
<dbReference type="InterPro" id="IPR003331">
    <property type="entry name" value="UDP_GlcNAc_Epimerase_2_dom"/>
</dbReference>
<dbReference type="SUPFAM" id="SSF53756">
    <property type="entry name" value="UDP-Glycosyltransferase/glycogen phosphorylase"/>
    <property type="match status" value="1"/>
</dbReference>
<keyword evidence="4" id="KW-1185">Reference proteome</keyword>
<dbReference type="Gene3D" id="3.40.50.2000">
    <property type="entry name" value="Glycogen Phosphorylase B"/>
    <property type="match status" value="2"/>
</dbReference>
<feature type="domain" description="UDP-N-acetylglucosamine 2-epimerase" evidence="2">
    <location>
        <begin position="37"/>
        <end position="330"/>
    </location>
</feature>
<keyword evidence="1" id="KW-0413">Isomerase</keyword>
<dbReference type="InterPro" id="IPR029767">
    <property type="entry name" value="WecB-like"/>
</dbReference>
<proteinExistence type="inferred from homology"/>
<dbReference type="PANTHER" id="PTHR43174">
    <property type="entry name" value="UDP-N-ACETYLGLUCOSAMINE 2-EPIMERASE"/>
    <property type="match status" value="1"/>
</dbReference>
<dbReference type="PANTHER" id="PTHR43174:SF1">
    <property type="entry name" value="UDP-N-ACETYLGLUCOSAMINE 2-EPIMERASE"/>
    <property type="match status" value="1"/>
</dbReference>
<organism evidence="3 4">
    <name type="scientific">Actinomadura pelletieri DSM 43383</name>
    <dbReference type="NCBI Taxonomy" id="1120940"/>
    <lineage>
        <taxon>Bacteria</taxon>
        <taxon>Bacillati</taxon>
        <taxon>Actinomycetota</taxon>
        <taxon>Actinomycetes</taxon>
        <taxon>Streptosporangiales</taxon>
        <taxon>Thermomonosporaceae</taxon>
        <taxon>Actinomadura</taxon>
    </lineage>
</organism>
<accession>A0A495QKN6</accession>
<dbReference type="OrthoDB" id="9803238at2"/>
<evidence type="ECO:0000313" key="4">
    <source>
        <dbReference type="Proteomes" id="UP000274601"/>
    </source>
</evidence>
<comment type="caution">
    <text evidence="3">The sequence shown here is derived from an EMBL/GenBank/DDBJ whole genome shotgun (WGS) entry which is preliminary data.</text>
</comment>
<dbReference type="EMBL" id="RBWU01000004">
    <property type="protein sequence ID" value="RKS73094.1"/>
    <property type="molecule type" value="Genomic_DNA"/>
</dbReference>